<protein>
    <recommendedName>
        <fullName evidence="1">N-acetyltransferase domain-containing protein</fullName>
    </recommendedName>
</protein>
<dbReference type="InterPro" id="IPR050276">
    <property type="entry name" value="MshD_Acetyltransferase"/>
</dbReference>
<name>A0A1F7XZJ4_9BACT</name>
<dbReference type="Pfam" id="PF00583">
    <property type="entry name" value="Acetyltransf_1"/>
    <property type="match status" value="1"/>
</dbReference>
<comment type="caution">
    <text evidence="2">The sequence shown here is derived from an EMBL/GenBank/DDBJ whole genome shotgun (WGS) entry which is preliminary data.</text>
</comment>
<dbReference type="InterPro" id="IPR000182">
    <property type="entry name" value="GNAT_dom"/>
</dbReference>
<dbReference type="AlphaFoldDB" id="A0A1F7XZJ4"/>
<dbReference type="Gene3D" id="3.40.630.30">
    <property type="match status" value="1"/>
</dbReference>
<organism evidence="2 3">
    <name type="scientific">Candidatus Woesebacteria bacterium RIFCSPHIGHO2_01_FULL_38_9</name>
    <dbReference type="NCBI Taxonomy" id="1802492"/>
    <lineage>
        <taxon>Bacteria</taxon>
        <taxon>Candidatus Woeseibacteriota</taxon>
    </lineage>
</organism>
<dbReference type="InterPro" id="IPR016181">
    <property type="entry name" value="Acyl_CoA_acyltransferase"/>
</dbReference>
<dbReference type="Proteomes" id="UP000178419">
    <property type="component" value="Unassembled WGS sequence"/>
</dbReference>
<dbReference type="CDD" id="cd04301">
    <property type="entry name" value="NAT_SF"/>
    <property type="match status" value="1"/>
</dbReference>
<sequence>MDITFREYRETDRQLLQSLIEKLMDYVVSTDPIKRIRRLDGYGALTLKKLLKKINKNNGKIFFAEDDSKVIGFVSGFVGTQSKENLLERVPTKVGYIEDLFVEKEYRGKHVGTNLLEKMEKYLKDKGCDSLWLEVFVPNTSAHEYYKKLGFMDREVGMLKKLN</sequence>
<accession>A0A1F7XZJ4</accession>
<evidence type="ECO:0000259" key="1">
    <source>
        <dbReference type="PROSITE" id="PS51186"/>
    </source>
</evidence>
<dbReference type="PANTHER" id="PTHR43617:SF34">
    <property type="entry name" value="PUTATIVE-RELATED"/>
    <property type="match status" value="1"/>
</dbReference>
<gene>
    <name evidence="2" type="ORF">A2714_01275</name>
</gene>
<dbReference type="EMBL" id="MGGE01000041">
    <property type="protein sequence ID" value="OGM20442.1"/>
    <property type="molecule type" value="Genomic_DNA"/>
</dbReference>
<dbReference type="SUPFAM" id="SSF55729">
    <property type="entry name" value="Acyl-CoA N-acyltransferases (Nat)"/>
    <property type="match status" value="1"/>
</dbReference>
<reference evidence="2 3" key="1">
    <citation type="journal article" date="2016" name="Nat. Commun.">
        <title>Thousands of microbial genomes shed light on interconnected biogeochemical processes in an aquifer system.</title>
        <authorList>
            <person name="Anantharaman K."/>
            <person name="Brown C.T."/>
            <person name="Hug L.A."/>
            <person name="Sharon I."/>
            <person name="Castelle C.J."/>
            <person name="Probst A.J."/>
            <person name="Thomas B.C."/>
            <person name="Singh A."/>
            <person name="Wilkins M.J."/>
            <person name="Karaoz U."/>
            <person name="Brodie E.L."/>
            <person name="Williams K.H."/>
            <person name="Hubbard S.S."/>
            <person name="Banfield J.F."/>
        </authorList>
    </citation>
    <scope>NUCLEOTIDE SEQUENCE [LARGE SCALE GENOMIC DNA]</scope>
</reference>
<evidence type="ECO:0000313" key="3">
    <source>
        <dbReference type="Proteomes" id="UP000178419"/>
    </source>
</evidence>
<feature type="domain" description="N-acetyltransferase" evidence="1">
    <location>
        <begin position="3"/>
        <end position="163"/>
    </location>
</feature>
<evidence type="ECO:0000313" key="2">
    <source>
        <dbReference type="EMBL" id="OGM20442.1"/>
    </source>
</evidence>
<dbReference type="PROSITE" id="PS51186">
    <property type="entry name" value="GNAT"/>
    <property type="match status" value="1"/>
</dbReference>
<proteinExistence type="predicted"/>
<dbReference type="PANTHER" id="PTHR43617">
    <property type="entry name" value="L-AMINO ACID N-ACETYLTRANSFERASE"/>
    <property type="match status" value="1"/>
</dbReference>
<dbReference type="GO" id="GO:0016747">
    <property type="term" value="F:acyltransferase activity, transferring groups other than amino-acyl groups"/>
    <property type="evidence" value="ECO:0007669"/>
    <property type="project" value="InterPro"/>
</dbReference>